<dbReference type="Gene3D" id="1.25.10.10">
    <property type="entry name" value="Leucine-rich Repeat Variant"/>
    <property type="match status" value="1"/>
</dbReference>
<evidence type="ECO:0000256" key="2">
    <source>
        <dbReference type="SAM" id="MobiDB-lite"/>
    </source>
</evidence>
<dbReference type="InterPro" id="IPR039795">
    <property type="entry name" value="LTN1/Rkr1"/>
</dbReference>
<evidence type="ECO:0000256" key="1">
    <source>
        <dbReference type="RuleBase" id="RU367090"/>
    </source>
</evidence>
<name>A0A914A5P6_PATMI</name>
<dbReference type="OMA" id="WWINTEK"/>
<feature type="compositionally biased region" description="Basic residues" evidence="2">
    <location>
        <begin position="1"/>
        <end position="11"/>
    </location>
</feature>
<evidence type="ECO:0000259" key="4">
    <source>
        <dbReference type="Pfam" id="PF22999"/>
    </source>
</evidence>
<evidence type="ECO:0000259" key="5">
    <source>
        <dbReference type="Pfam" id="PF24618"/>
    </source>
</evidence>
<keyword evidence="7" id="KW-1185">Reference proteome</keyword>
<accession>A0A914A5P6</accession>
<dbReference type="InterPro" id="IPR056241">
    <property type="entry name" value="LTN1_HEAT_5th"/>
</dbReference>
<evidence type="ECO:0000313" key="6">
    <source>
        <dbReference type="EnsemblMetazoa" id="XP_038059128.1"/>
    </source>
</evidence>
<feature type="compositionally biased region" description="Basic and acidic residues" evidence="2">
    <location>
        <begin position="1533"/>
        <end position="1550"/>
    </location>
</feature>
<dbReference type="Pfam" id="PF22958">
    <property type="entry name" value="Ltn1_1st"/>
    <property type="match status" value="1"/>
</dbReference>
<feature type="region of interest" description="Disordered" evidence="2">
    <location>
        <begin position="631"/>
        <end position="669"/>
    </location>
</feature>
<keyword evidence="1" id="KW-0833">Ubl conjugation pathway</keyword>
<sequence length="1717" mass="190008">MASKQKQRTKGNTRPSSSGRAAELLAREGAGATAGASGFIGFGTMSGDLGYVPAAQSLSLESDQDSSLETDFRMALRKLTKRDVVTKLKAIQEFGALCKEKNAEAVKGTLPHWPRMYSRLATDHDKRVREATQQAFEQLILRVRRSLAPQLRALMGPWLLAQCDTYAPAALSARAAFQSAFPAAKQGEAVAFCKTEILRYLEDNLFKETAASLSDPKSYTPEEQEEKYLRIQTCSVLGLGEFVTVLPEKELSSIQDTLAAILAENKLWKLAKSKSPQLRNAMYSLQGSLMRSAPSIAEAQLARISTTLLGGLDESDPLAVQALWESVLLVVSAFPNCWEHVNVRKAVLPKLWAMLRAGGNGSATVIHPNLLPLLSHVPSDVTGSGVMFYREFFGNIKEGLTCSSARQSASEYSAIVKAYMECVRYAISQSVTGDGAEDSQNVQNYLIQDELMPLIGQSITDDGSHLATTSLFLQTSKLLTHLCKQLDKTPSVSDALKMFWTSLDGICTEEVSLAEGRERPSRSLEKMAVLLAQLQFPEKSLRVKRMQKRSVSFSEDGSPVLLEAAAKSSVVSTRHPELILLVRKLVKESNRLARSSSLSHLKFMVRLLDSFQLVEVFEELLSGNGKEKDNLQISEEGIEETGEQVMGESRTATDEKSNPEEEENLETGEEGDFVNTELQSPDIIDEKDSSKIVWRCFDEVLLPWVQSEEARHHDEDEVLISTEEVLPHVVNIVAAAFGCCDDEERESILDAFCQRTSQPQTLYLLIRKILDSSHSACVRAWLKSAVFGQKLLALTDTLCSQALGGITEGSVSQSWDLINLGLSVEVEEEPTVDSGYAEQILGKFTDTLLRSKVEVEGNEQRVHGCISFICDVATNFFSAVKGCLLISSAEDLLLALFQLGCKEATNFPDSVQQKILSAWTKGAESLIRQTGGFLKEDGFLCKAAAWINASLKQGPHDIHSIELLAKPAVTLMDLIASSLPPCLDPDAPSTEESFLTLLMPSETEWERNLDMPNQWMLSSFFEETLTFTELPDMTPLDPVTVPTGLVYSVFAATLLRPLEMTSSPEVEDKPLLEAEEVAEQNREEFEGCVAMAQLPWRYDVIAPVLKRMLYALQWCKGTMGIDAVTNQIPRQTFSTEMPSYCPEVAMVINATLEGIWKGLSHDDWKRLVYETLEMSLIAGNLWSSSLFYLLSCYARYQGKRRELDLLEMAQGSDRFAVLTLPSIHTLEALLPYLGRDQTIELLEINTAKLVSSEGEMVTHIDGGLGSMSIVAAIVKQDSFDAASQGDIVASCIQQLVKWREEYPDRFLFGCDFRETVVFDDVFINIKMMQLVRLAVERLPTALSDSTWDFILCSIVAWIQTCSQSIDHALPSTLLTAFLCATFDLLTSAVTLLGSPAGHSSLPANLCTEWREFFSDKVFTLMLPLFVTIVEVTDFDSLTVARHHLLQSASDAICQMPPEQLKKHTLPPKSALSEGPGKVPGSPQASSDSAATQNAIHILLERLCPVLLKTDRSVKLASFQLLEKVMDEVAKADEERLKDEASSDKDQREEESSLPPPESLKEILDSASAYMEVIFADVQVGECLTLDPTSAGYHQSLSSVLTYLLVWRLYLRIFKAASAEVRAEYANYLRQIDGVSSLMMNIFRLMPDPPMLSSTKGSTSRNMFSIAPTMKAKGISPTQEEIQHQACTLYYSILEDLPAMVRQWWTSQDKKVAPIVDK</sequence>
<evidence type="ECO:0000313" key="7">
    <source>
        <dbReference type="Proteomes" id="UP000887568"/>
    </source>
</evidence>
<feature type="region of interest" description="Disordered" evidence="2">
    <location>
        <begin position="1462"/>
        <end position="1487"/>
    </location>
</feature>
<feature type="region of interest" description="Disordered" evidence="2">
    <location>
        <begin position="1"/>
        <end position="24"/>
    </location>
</feature>
<dbReference type="InterPro" id="IPR011989">
    <property type="entry name" value="ARM-like"/>
</dbReference>
<dbReference type="CTD" id="26046"/>
<feature type="domain" description="E3 ubiquitin-protein ligase listerin HEAT-repeats region" evidence="5">
    <location>
        <begin position="1304"/>
        <end position="1432"/>
    </location>
</feature>
<dbReference type="Proteomes" id="UP000887568">
    <property type="component" value="Unplaced"/>
</dbReference>
<feature type="region of interest" description="Disordered" evidence="2">
    <location>
        <begin position="1533"/>
        <end position="1558"/>
    </location>
</feature>
<dbReference type="GO" id="GO:1990112">
    <property type="term" value="C:RQC complex"/>
    <property type="evidence" value="ECO:0007669"/>
    <property type="project" value="UniProtKB-UniRule"/>
</dbReference>
<keyword evidence="1" id="KW-0862">Zinc</keyword>
<feature type="domain" description="E3 ubiquitin-protein ligase listerin HEAT repeat region" evidence="4">
    <location>
        <begin position="1499"/>
        <end position="1716"/>
    </location>
</feature>
<proteinExistence type="inferred from homology"/>
<keyword evidence="1" id="KW-0808">Transferase</keyword>
<dbReference type="GO" id="GO:0061630">
    <property type="term" value="F:ubiquitin protein ligase activity"/>
    <property type="evidence" value="ECO:0007669"/>
    <property type="project" value="UniProtKB-UniRule"/>
</dbReference>
<dbReference type="GO" id="GO:0072344">
    <property type="term" value="P:rescue of stalled ribosome"/>
    <property type="evidence" value="ECO:0007669"/>
    <property type="project" value="UniProtKB-UniRule"/>
</dbReference>
<feature type="domain" description="E3 ubiquitin-protein ligase listerin N-terminal" evidence="3">
    <location>
        <begin position="71"/>
        <end position="376"/>
    </location>
</feature>
<comment type="pathway">
    <text evidence="1">Protein modification; protein ubiquitination.</text>
</comment>
<comment type="similarity">
    <text evidence="1">Belongs to the LTN1 family.</text>
</comment>
<organism evidence="6 7">
    <name type="scientific">Patiria miniata</name>
    <name type="common">Bat star</name>
    <name type="synonym">Asterina miniata</name>
    <dbReference type="NCBI Taxonomy" id="46514"/>
    <lineage>
        <taxon>Eukaryota</taxon>
        <taxon>Metazoa</taxon>
        <taxon>Echinodermata</taxon>
        <taxon>Eleutherozoa</taxon>
        <taxon>Asterozoa</taxon>
        <taxon>Asteroidea</taxon>
        <taxon>Valvatacea</taxon>
        <taxon>Valvatida</taxon>
        <taxon>Asterinidae</taxon>
        <taxon>Patiria</taxon>
    </lineage>
</organism>
<protein>
    <recommendedName>
        <fullName evidence="1">E3 ubiquitin-protein ligase listerin</fullName>
        <ecNumber evidence="1">2.3.2.27</ecNumber>
    </recommendedName>
    <alternativeName>
        <fullName evidence="1">RING-type E3 ubiquitin transferase listerin</fullName>
    </alternativeName>
</protein>
<dbReference type="InterPro" id="IPR054477">
    <property type="entry name" value="LTN1_E3_ligase_6th"/>
</dbReference>
<dbReference type="GO" id="GO:1990116">
    <property type="term" value="P:ribosome-associated ubiquitin-dependent protein catabolic process"/>
    <property type="evidence" value="ECO:0007669"/>
    <property type="project" value="UniProtKB-UniRule"/>
</dbReference>
<dbReference type="EnsemblMetazoa" id="XM_038203200.1">
    <property type="protein sequence ID" value="XP_038059128.1"/>
    <property type="gene ID" value="LOC119730348"/>
</dbReference>
<dbReference type="Pfam" id="PF22999">
    <property type="entry name" value="LTN1_E3_ligase_6th"/>
    <property type="match status" value="1"/>
</dbReference>
<dbReference type="OrthoDB" id="6108at2759"/>
<dbReference type="GO" id="GO:0043023">
    <property type="term" value="F:ribosomal large subunit binding"/>
    <property type="evidence" value="ECO:0007669"/>
    <property type="project" value="TreeGrafter"/>
</dbReference>
<comment type="function">
    <text evidence="1">E3 ubiquitin-protein ligase. Component of the ribosome quality control complex (RQC), a ribosome-associated complex that mediates ubiquitination and extraction of incompletely synthesized nascent chains for proteasomal degradation.</text>
</comment>
<dbReference type="PANTHER" id="PTHR12389:SF0">
    <property type="entry name" value="E3 UBIQUITIN-PROTEIN LIGASE LISTERIN"/>
    <property type="match status" value="1"/>
</dbReference>
<keyword evidence="1" id="KW-0479">Metal-binding</keyword>
<feature type="compositionally biased region" description="Acidic residues" evidence="2">
    <location>
        <begin position="660"/>
        <end position="669"/>
    </location>
</feature>
<dbReference type="InterPro" id="IPR054476">
    <property type="entry name" value="Ltn1_N"/>
</dbReference>
<dbReference type="SUPFAM" id="SSF48371">
    <property type="entry name" value="ARM repeat"/>
    <property type="match status" value="1"/>
</dbReference>
<evidence type="ECO:0000259" key="3">
    <source>
        <dbReference type="Pfam" id="PF22958"/>
    </source>
</evidence>
<dbReference type="GO" id="GO:0008270">
    <property type="term" value="F:zinc ion binding"/>
    <property type="evidence" value="ECO:0007669"/>
    <property type="project" value="UniProtKB-KW"/>
</dbReference>
<dbReference type="PANTHER" id="PTHR12389">
    <property type="entry name" value="ZINC FINGER PROTEIN 294"/>
    <property type="match status" value="1"/>
</dbReference>
<dbReference type="GO" id="GO:0005829">
    <property type="term" value="C:cytosol"/>
    <property type="evidence" value="ECO:0007669"/>
    <property type="project" value="UniProtKB-UniRule"/>
</dbReference>
<dbReference type="GeneID" id="119730348"/>
<dbReference type="InterPro" id="IPR016024">
    <property type="entry name" value="ARM-type_fold"/>
</dbReference>
<dbReference type="RefSeq" id="XP_038059128.1">
    <property type="nucleotide sequence ID" value="XM_038203200.1"/>
</dbReference>
<reference evidence="6" key="1">
    <citation type="submission" date="2022-11" db="UniProtKB">
        <authorList>
            <consortium name="EnsemblMetazoa"/>
        </authorList>
    </citation>
    <scope>IDENTIFICATION</scope>
</reference>
<comment type="subunit">
    <text evidence="1">Component of the ribosome quality control complex (RQC).</text>
</comment>
<dbReference type="EC" id="2.3.2.27" evidence="1"/>
<comment type="catalytic activity">
    <reaction evidence="1">
        <text>S-ubiquitinyl-[E2 ubiquitin-conjugating enzyme]-L-cysteine + [acceptor protein]-L-lysine = [E2 ubiquitin-conjugating enzyme]-L-cysteine + N(6)-ubiquitinyl-[acceptor protein]-L-lysine.</text>
        <dbReference type="EC" id="2.3.2.27"/>
    </reaction>
</comment>
<keyword evidence="1" id="KW-0863">Zinc-finger</keyword>
<dbReference type="Pfam" id="PF24618">
    <property type="entry name" value="LTN1_E3_ligase_5th"/>
    <property type="match status" value="1"/>
</dbReference>